<proteinExistence type="inferred from homology"/>
<organism evidence="7 8">
    <name type="scientific">Candidatus Ornithomonoglobus intestinigallinarum</name>
    <dbReference type="NCBI Taxonomy" id="2840894"/>
    <lineage>
        <taxon>Bacteria</taxon>
        <taxon>Bacillati</taxon>
        <taxon>Bacillota</taxon>
        <taxon>Clostridia</taxon>
        <taxon>Candidatus Ornithomonoglobus</taxon>
    </lineage>
</organism>
<dbReference type="PANTHER" id="PTHR40079">
    <property type="entry name" value="MANNAN ENDO-1,4-BETA-MANNOSIDASE E-RELATED"/>
    <property type="match status" value="1"/>
</dbReference>
<feature type="active site" description="Nucleophile" evidence="4">
    <location>
        <position position="500"/>
    </location>
</feature>
<evidence type="ECO:0000313" key="7">
    <source>
        <dbReference type="EMBL" id="HIT84275.1"/>
    </source>
</evidence>
<sequence length="571" mass="67407">MVKIMKIKLNKAAAAAVCAAAAAVIACCAVVLLNQNIRIKIMDEINLRYPEKCRYTYYYVNNILQYGLEEHDLEQNDVKEIQVGNNKKYMVNHSRGYAMEFPRDATFDLTSGNEFIKAKTEKYDITVSKEFSPYEDVRGYIRDYLHKFLLNDRFREQNKIEIHKNSVEKIGDFWVQVVFAERTPAPDSPIKQKVYAYCYIYEEEQRYYRIMLKAPEYDDEFIDTVYRMLYSFTLDVPIQGVSKDYTNYAPVEDPNWNEETKAFYEELVNTDKLKWGIYVPQGVRDLHFEEVEEMEQTIDYTFEGMIEYLYYWEEFPSEGMLEAYNKGKIVELTVQTSTVMNEELDGWSPAFDVLDGRCDDYIRAFARAAKEFGHPFLFRLNNEMNSDWVSYSSSVLMCDPSLYVEIWHRYYNIFREEGVDNAIWIFNPNNITFPPCGFNDPMAYYPGNDYVHVFGVTGYNTGTYYAEKYGEKWRSFEELYDECELLFGERYAKFPWIITEFASSSVGGDKVQWINDMFGVLHKYPKIKMAFWFNSADWDPDYPKETVLSRPYWLDETPETLKAFGDNVKKE</sequence>
<feature type="signal peptide" evidence="5">
    <location>
        <begin position="1"/>
        <end position="26"/>
    </location>
</feature>
<comment type="caution">
    <text evidence="7">The sequence shown here is derived from an EMBL/GenBank/DDBJ whole genome shotgun (WGS) entry which is preliminary data.</text>
</comment>
<evidence type="ECO:0000256" key="4">
    <source>
        <dbReference type="PROSITE-ProRule" id="PRU01100"/>
    </source>
</evidence>
<dbReference type="GO" id="GO:0016985">
    <property type="term" value="F:mannan endo-1,4-beta-mannosidase activity"/>
    <property type="evidence" value="ECO:0007669"/>
    <property type="project" value="InterPro"/>
</dbReference>
<dbReference type="PROSITE" id="PS51764">
    <property type="entry name" value="GH26"/>
    <property type="match status" value="1"/>
</dbReference>
<evidence type="ECO:0000313" key="8">
    <source>
        <dbReference type="Proteomes" id="UP000824165"/>
    </source>
</evidence>
<evidence type="ECO:0000256" key="1">
    <source>
        <dbReference type="ARBA" id="ARBA00007754"/>
    </source>
</evidence>
<evidence type="ECO:0000256" key="3">
    <source>
        <dbReference type="ARBA" id="ARBA00023295"/>
    </source>
</evidence>
<feature type="chain" id="PRO_5039149126" description="GH26 domain-containing protein" evidence="5">
    <location>
        <begin position="27"/>
        <end position="571"/>
    </location>
</feature>
<comment type="similarity">
    <text evidence="1 4">Belongs to the glycosyl hydrolase 26 family.</text>
</comment>
<reference evidence="7" key="1">
    <citation type="submission" date="2020-10" db="EMBL/GenBank/DDBJ databases">
        <authorList>
            <person name="Gilroy R."/>
        </authorList>
    </citation>
    <scope>NUCLEOTIDE SEQUENCE</scope>
    <source>
        <strain evidence="7">CHK181-108</strain>
    </source>
</reference>
<keyword evidence="2 4" id="KW-0378">Hydrolase</keyword>
<evidence type="ECO:0000256" key="2">
    <source>
        <dbReference type="ARBA" id="ARBA00022801"/>
    </source>
</evidence>
<dbReference type="Proteomes" id="UP000824165">
    <property type="component" value="Unassembled WGS sequence"/>
</dbReference>
<dbReference type="EMBL" id="DVLU01000001">
    <property type="protein sequence ID" value="HIT84275.1"/>
    <property type="molecule type" value="Genomic_DNA"/>
</dbReference>
<dbReference type="PANTHER" id="PTHR40079:SF4">
    <property type="entry name" value="GH26 DOMAIN-CONTAINING PROTEIN-RELATED"/>
    <property type="match status" value="1"/>
</dbReference>
<reference evidence="7" key="2">
    <citation type="journal article" date="2021" name="PeerJ">
        <title>Extensive microbial diversity within the chicken gut microbiome revealed by metagenomics and culture.</title>
        <authorList>
            <person name="Gilroy R."/>
            <person name="Ravi A."/>
            <person name="Getino M."/>
            <person name="Pursley I."/>
            <person name="Horton D.L."/>
            <person name="Alikhan N.F."/>
            <person name="Baker D."/>
            <person name="Gharbi K."/>
            <person name="Hall N."/>
            <person name="Watson M."/>
            <person name="Adriaenssens E.M."/>
            <person name="Foster-Nyarko E."/>
            <person name="Jarju S."/>
            <person name="Secka A."/>
            <person name="Antonio M."/>
            <person name="Oren A."/>
            <person name="Chaudhuri R.R."/>
            <person name="La Ragione R."/>
            <person name="Hildebrand F."/>
            <person name="Pallen M.J."/>
        </authorList>
    </citation>
    <scope>NUCLEOTIDE SEQUENCE</scope>
    <source>
        <strain evidence="7">CHK181-108</strain>
    </source>
</reference>
<dbReference type="PROSITE" id="PS51257">
    <property type="entry name" value="PROKAR_LIPOPROTEIN"/>
    <property type="match status" value="1"/>
</dbReference>
<accession>A0A9D1H0X6</accession>
<name>A0A9D1H0X6_9FIRM</name>
<dbReference type="InterPro" id="IPR022790">
    <property type="entry name" value="GH26_dom"/>
</dbReference>
<protein>
    <recommendedName>
        <fullName evidence="6">GH26 domain-containing protein</fullName>
    </recommendedName>
</protein>
<keyword evidence="3 4" id="KW-0326">Glycosidase</keyword>
<dbReference type="AlphaFoldDB" id="A0A9D1H0X6"/>
<evidence type="ECO:0000256" key="5">
    <source>
        <dbReference type="SAM" id="SignalP"/>
    </source>
</evidence>
<dbReference type="SUPFAM" id="SSF51445">
    <property type="entry name" value="(Trans)glycosidases"/>
    <property type="match status" value="1"/>
</dbReference>
<feature type="domain" description="GH26" evidence="6">
    <location>
        <begin position="258"/>
        <end position="557"/>
    </location>
</feature>
<dbReference type="InterPro" id="IPR000805">
    <property type="entry name" value="Glyco_hydro_26"/>
</dbReference>
<feature type="active site" description="Proton donor" evidence="4">
    <location>
        <position position="383"/>
    </location>
</feature>
<dbReference type="GO" id="GO:0006080">
    <property type="term" value="P:substituted mannan metabolic process"/>
    <property type="evidence" value="ECO:0007669"/>
    <property type="project" value="InterPro"/>
</dbReference>
<keyword evidence="5" id="KW-0732">Signal</keyword>
<gene>
    <name evidence="7" type="ORF">IAA60_00045</name>
</gene>
<dbReference type="Pfam" id="PF02156">
    <property type="entry name" value="Glyco_hydro_26"/>
    <property type="match status" value="1"/>
</dbReference>
<dbReference type="Gene3D" id="3.20.20.80">
    <property type="entry name" value="Glycosidases"/>
    <property type="match status" value="1"/>
</dbReference>
<dbReference type="InterPro" id="IPR017853">
    <property type="entry name" value="GH"/>
</dbReference>
<evidence type="ECO:0000259" key="6">
    <source>
        <dbReference type="PROSITE" id="PS51764"/>
    </source>
</evidence>